<keyword evidence="5" id="KW-1185">Reference proteome</keyword>
<feature type="domain" description="DUF4825" evidence="3">
    <location>
        <begin position="336"/>
        <end position="416"/>
    </location>
</feature>
<protein>
    <submittedName>
        <fullName evidence="4">DUF4825 domain-containing protein</fullName>
    </submittedName>
</protein>
<feature type="transmembrane region" description="Helical" evidence="1">
    <location>
        <begin position="12"/>
        <end position="33"/>
    </location>
</feature>
<name>A0A6P1MAJ0_9FIRM</name>
<proteinExistence type="predicted"/>
<dbReference type="InterPro" id="IPR052173">
    <property type="entry name" value="Beta-lactam_resp_regulator"/>
</dbReference>
<reference evidence="4 5" key="1">
    <citation type="submission" date="2020-01" db="EMBL/GenBank/DDBJ databases">
        <title>Genomic analysis of Aminipila sp. CBA3637.</title>
        <authorList>
            <person name="Kim Y.B."/>
            <person name="Roh S.W."/>
        </authorList>
    </citation>
    <scope>NUCLEOTIDE SEQUENCE [LARGE SCALE GENOMIC DNA]</scope>
    <source>
        <strain evidence="4 5">CBA3637</strain>
    </source>
</reference>
<dbReference type="CDD" id="cd07341">
    <property type="entry name" value="M56_BlaR1_MecR1_like"/>
    <property type="match status" value="1"/>
</dbReference>
<feature type="transmembrane region" description="Helical" evidence="1">
    <location>
        <begin position="119"/>
        <end position="141"/>
    </location>
</feature>
<dbReference type="Proteomes" id="UP000463883">
    <property type="component" value="Chromosome"/>
</dbReference>
<sequence length="644" mass="72564">MEGFLENLFLHILNMSITASYITLFVILARFLLKKSPKIFSYALWSVVLFRLICPFSFTSVFSFLHVFGMGSGKMEYIPSEIGTMALPQVNTGIKSMDSTINSSLPAALPEASYNPMQIIIFVLSVLWVIGVAAIFVYSIISYVKLKHKVCTAIRIENNVYETGSISSPFVLGIIKPKIYLPADIDQKQRTYILMHEQTHINRRDHLIKPLAFLSLCLHWFNPLVWISFVLMTKDMEMSCDESVLKKLGTNIKKDYSSSLLSMALNNHRINAIPLAFGESNVKMRIKNILDYKKPGIFLMVMLAAFCTIVIFVCISNPKETDIPATVNPIQTADQLYENRTPYLGNNSKVITLLDTLPLPEGITRSEVQLNTSTKPYSATIHYSTKNDSLVTDKKDFFKISALLMATVDNMDSITHIGHWSNPALSSSQFYYSFTRSEIETVLRCDVREYGKSPKDLSKLMERLDQINLSEKSQTELVPLQAQWTAKQSLGADMAVLDYASDTTVIFHGYFGLYVYDLNTLQIVRSLDLKALKCDATQGDNYCEVSVSEDGSTVQLHPVSSKKMFVYTVSDNNLVEIPYKPLNNPFKGSLVPVEKVIHSDTGKYSYNAVDFKNGEYGLLYTPDGTIGTLTYMRADMLYSLFKVN</sequence>
<dbReference type="InterPro" id="IPR008756">
    <property type="entry name" value="Peptidase_M56"/>
</dbReference>
<evidence type="ECO:0000313" key="4">
    <source>
        <dbReference type="EMBL" id="QHI71640.1"/>
    </source>
</evidence>
<dbReference type="Pfam" id="PF16107">
    <property type="entry name" value="DUF4825"/>
    <property type="match status" value="1"/>
</dbReference>
<dbReference type="EMBL" id="CP047591">
    <property type="protein sequence ID" value="QHI71640.1"/>
    <property type="molecule type" value="Genomic_DNA"/>
</dbReference>
<keyword evidence="1" id="KW-1133">Transmembrane helix</keyword>
<evidence type="ECO:0000259" key="3">
    <source>
        <dbReference type="Pfam" id="PF16107"/>
    </source>
</evidence>
<evidence type="ECO:0000256" key="1">
    <source>
        <dbReference type="SAM" id="Phobius"/>
    </source>
</evidence>
<evidence type="ECO:0000259" key="2">
    <source>
        <dbReference type="Pfam" id="PF05569"/>
    </source>
</evidence>
<dbReference type="PANTHER" id="PTHR34978">
    <property type="entry name" value="POSSIBLE SENSOR-TRANSDUCER PROTEIN BLAR"/>
    <property type="match status" value="1"/>
</dbReference>
<evidence type="ECO:0000313" key="5">
    <source>
        <dbReference type="Proteomes" id="UP000463883"/>
    </source>
</evidence>
<feature type="transmembrane region" description="Helical" evidence="1">
    <location>
        <begin position="211"/>
        <end position="232"/>
    </location>
</feature>
<dbReference type="RefSeq" id="WP_162361414.1">
    <property type="nucleotide sequence ID" value="NZ_CP047591.1"/>
</dbReference>
<dbReference type="Pfam" id="PF05569">
    <property type="entry name" value="Peptidase_M56"/>
    <property type="match status" value="1"/>
</dbReference>
<dbReference type="InterPro" id="IPR032250">
    <property type="entry name" value="DUF4825"/>
</dbReference>
<feature type="transmembrane region" description="Helical" evidence="1">
    <location>
        <begin position="42"/>
        <end position="65"/>
    </location>
</feature>
<organism evidence="4 5">
    <name type="scientific">Aminipila terrae</name>
    <dbReference type="NCBI Taxonomy" id="2697030"/>
    <lineage>
        <taxon>Bacteria</taxon>
        <taxon>Bacillati</taxon>
        <taxon>Bacillota</taxon>
        <taxon>Clostridia</taxon>
        <taxon>Peptostreptococcales</taxon>
        <taxon>Anaerovoracaceae</taxon>
        <taxon>Aminipila</taxon>
    </lineage>
</organism>
<keyword evidence="1" id="KW-0812">Transmembrane</keyword>
<accession>A0A6P1MAJ0</accession>
<keyword evidence="1" id="KW-0472">Membrane</keyword>
<feature type="transmembrane region" description="Helical" evidence="1">
    <location>
        <begin position="297"/>
        <end position="315"/>
    </location>
</feature>
<dbReference type="PANTHER" id="PTHR34978:SF3">
    <property type="entry name" value="SLR0241 PROTEIN"/>
    <property type="match status" value="1"/>
</dbReference>
<feature type="domain" description="Peptidase M56" evidence="2">
    <location>
        <begin position="11"/>
        <end position="289"/>
    </location>
</feature>
<gene>
    <name evidence="4" type="ORF">Ami3637_03905</name>
</gene>
<dbReference type="AlphaFoldDB" id="A0A6P1MAJ0"/>
<dbReference type="KEGG" id="amic:Ami3637_03905"/>